<organism evidence="1 2">
    <name type="scientific">Trypanosoma congolense (strain IL3000)</name>
    <dbReference type="NCBI Taxonomy" id="1068625"/>
    <lineage>
        <taxon>Eukaryota</taxon>
        <taxon>Discoba</taxon>
        <taxon>Euglenozoa</taxon>
        <taxon>Kinetoplastea</taxon>
        <taxon>Metakinetoplastina</taxon>
        <taxon>Trypanosomatida</taxon>
        <taxon>Trypanosomatidae</taxon>
        <taxon>Trypanosoma</taxon>
        <taxon>Nannomonas</taxon>
    </lineage>
</organism>
<name>F9W566_TRYCI</name>
<evidence type="ECO:0000313" key="1">
    <source>
        <dbReference type="EMBL" id="CCD12314.1"/>
    </source>
</evidence>
<dbReference type="AlphaFoldDB" id="F9W566"/>
<reference evidence="2" key="1">
    <citation type="submission" date="2011-07" db="EMBL/GenBank/DDBJ databases">
        <title>Divergent evolution of antigenic variation in African trypanosomes.</title>
        <authorList>
            <person name="Jackson A.P."/>
            <person name="Berry A."/>
            <person name="Allison H.C."/>
            <person name="Burton P."/>
            <person name="Anderson J."/>
            <person name="Aslett M."/>
            <person name="Brown R."/>
            <person name="Corton N."/>
            <person name="Harris D."/>
            <person name="Hauser H."/>
            <person name="Gamble J."/>
            <person name="Gilderthorp R."/>
            <person name="McQuillan J."/>
            <person name="Quail M.A."/>
            <person name="Sanders M."/>
            <person name="Van Tonder A."/>
            <person name="Ginger M.L."/>
            <person name="Donelson J.E."/>
            <person name="Field M.C."/>
            <person name="Barry J.D."/>
            <person name="Berriman M."/>
            <person name="Hertz-Fowler C."/>
        </authorList>
    </citation>
    <scope>NUCLEOTIDE SEQUENCE [LARGE SCALE GENOMIC DNA]</scope>
    <source>
        <strain evidence="2">IL3000</strain>
    </source>
</reference>
<dbReference type="EMBL" id="CAEQ01000665">
    <property type="protein sequence ID" value="CCD12314.1"/>
    <property type="molecule type" value="Genomic_DNA"/>
</dbReference>
<comment type="caution">
    <text evidence="1">The sequence shown here is derived from an EMBL/GenBank/DDBJ whole genome shotgun (WGS) entry which is preliminary data.</text>
</comment>
<accession>F9W566</accession>
<reference evidence="1 2" key="2">
    <citation type="journal article" date="2012" name="Proc. Natl. Acad. Sci. U.S.A.">
        <title>Antigenic diversity is generated by distinct evolutionary mechanisms in African trypanosome species.</title>
        <authorList>
            <person name="Jackson A.P."/>
            <person name="Berry A."/>
            <person name="Aslett M."/>
            <person name="Allison H.C."/>
            <person name="Burton P."/>
            <person name="Vavrova-Anderson J."/>
            <person name="Brown R."/>
            <person name="Browne H."/>
            <person name="Corton N."/>
            <person name="Hauser H."/>
            <person name="Gamble J."/>
            <person name="Gilderthorp R."/>
            <person name="Marcello L."/>
            <person name="McQuillan J."/>
            <person name="Otto T.D."/>
            <person name="Quail M.A."/>
            <person name="Sanders M.J."/>
            <person name="van Tonder A."/>
            <person name="Ginger M.L."/>
            <person name="Field M.C."/>
            <person name="Barry J.D."/>
            <person name="Hertz-Fowler C."/>
            <person name="Berriman M."/>
        </authorList>
    </citation>
    <scope>NUCLEOTIDE SEQUENCE [LARGE SCALE GENOMIC DNA]</scope>
    <source>
        <strain evidence="1 2">IL3000</strain>
    </source>
</reference>
<protein>
    <submittedName>
        <fullName evidence="1">WGS project CAEQ00000000 data, annotated contig 1281</fullName>
    </submittedName>
</protein>
<gene>
    <name evidence="1" type="ORF">TCIL3000_0_32070</name>
</gene>
<dbReference type="VEuPathDB" id="TriTrypDB:TcIL3000_0_32070"/>
<dbReference type="Proteomes" id="UP000000702">
    <property type="component" value="Unassembled WGS sequence"/>
</dbReference>
<sequence>MIAGMRACSCEAIRDDAMQQAWNCVQSLAQRIHRNDEQQRSQYKPSWHSARELGFFRRSVMEYYPCRSSLKEPCDSRHQLRFHPKDSRCSDYVPVFYRVQCPCIVIETSWRPLFISLPLHALDTCISVSIIDAVGFKRTCFGYNLLAMQSRSSRTNTRSVSSRSV</sequence>
<proteinExistence type="predicted"/>
<keyword evidence="2" id="KW-1185">Reference proteome</keyword>
<evidence type="ECO:0000313" key="2">
    <source>
        <dbReference type="Proteomes" id="UP000000702"/>
    </source>
</evidence>